<dbReference type="SUPFAM" id="SSF53623">
    <property type="entry name" value="MurD-like peptide ligases, catalytic domain"/>
    <property type="match status" value="1"/>
</dbReference>
<dbReference type="AlphaFoldDB" id="A0A383DMS7"/>
<sequence>MERTLQFVFDTCGGEPHGLDPKATFRRVCTDSRLIQPGDLFVALRGENFNGNQFAEHALKKGASAVILDEAVEGLRSCLMVSDGCQALGQLGAAHRGEFDLPVIAVAGSNGKTSTKDMLASILRTQFETLHSEASFNNAIGVPATLLRMEPHHQVAVVELGTNHSGELAPLITMVGPQYGLLTGIGHEHLEHFGNLEGVAQEEGMLA</sequence>
<dbReference type="Gene3D" id="3.40.1190.10">
    <property type="entry name" value="Mur-like, catalytic domain"/>
    <property type="match status" value="1"/>
</dbReference>
<evidence type="ECO:0000259" key="5">
    <source>
        <dbReference type="Pfam" id="PF08245"/>
    </source>
</evidence>
<dbReference type="Gene3D" id="3.40.1390.10">
    <property type="entry name" value="MurE/MurF, N-terminal domain"/>
    <property type="match status" value="1"/>
</dbReference>
<dbReference type="InterPro" id="IPR000713">
    <property type="entry name" value="Mur_ligase_N"/>
</dbReference>
<dbReference type="GO" id="GO:0016881">
    <property type="term" value="F:acid-amino acid ligase activity"/>
    <property type="evidence" value="ECO:0007669"/>
    <property type="project" value="InterPro"/>
</dbReference>
<keyword evidence="2" id="KW-0547">Nucleotide-binding</keyword>
<dbReference type="SUPFAM" id="SSF63418">
    <property type="entry name" value="MurE/MurF N-terminal domain"/>
    <property type="match status" value="1"/>
</dbReference>
<evidence type="ECO:0000256" key="2">
    <source>
        <dbReference type="ARBA" id="ARBA00022741"/>
    </source>
</evidence>
<dbReference type="Pfam" id="PF01225">
    <property type="entry name" value="Mur_ligase"/>
    <property type="match status" value="1"/>
</dbReference>
<dbReference type="InterPro" id="IPR036565">
    <property type="entry name" value="Mur-like_cat_sf"/>
</dbReference>
<accession>A0A383DMS7</accession>
<dbReference type="Pfam" id="PF08245">
    <property type="entry name" value="Mur_ligase_M"/>
    <property type="match status" value="1"/>
</dbReference>
<reference evidence="6" key="1">
    <citation type="submission" date="2018-05" db="EMBL/GenBank/DDBJ databases">
        <authorList>
            <person name="Lanie J.A."/>
            <person name="Ng W.-L."/>
            <person name="Kazmierczak K.M."/>
            <person name="Andrzejewski T.M."/>
            <person name="Davidsen T.M."/>
            <person name="Wayne K.J."/>
            <person name="Tettelin H."/>
            <person name="Glass J.I."/>
            <person name="Rusch D."/>
            <person name="Podicherti R."/>
            <person name="Tsui H.-C.T."/>
            <person name="Winkler M.E."/>
        </authorList>
    </citation>
    <scope>NUCLEOTIDE SEQUENCE</scope>
</reference>
<feature type="domain" description="Mur ligase N-terminal catalytic" evidence="4">
    <location>
        <begin position="27"/>
        <end position="72"/>
    </location>
</feature>
<proteinExistence type="predicted"/>
<evidence type="ECO:0000259" key="4">
    <source>
        <dbReference type="Pfam" id="PF01225"/>
    </source>
</evidence>
<dbReference type="InterPro" id="IPR013221">
    <property type="entry name" value="Mur_ligase_cen"/>
</dbReference>
<organism evidence="6">
    <name type="scientific">marine metagenome</name>
    <dbReference type="NCBI Taxonomy" id="408172"/>
    <lineage>
        <taxon>unclassified sequences</taxon>
        <taxon>metagenomes</taxon>
        <taxon>ecological metagenomes</taxon>
    </lineage>
</organism>
<evidence type="ECO:0000256" key="1">
    <source>
        <dbReference type="ARBA" id="ARBA00022598"/>
    </source>
</evidence>
<dbReference type="PANTHER" id="PTHR43024">
    <property type="entry name" value="UDP-N-ACETYLMURAMOYL-TRIPEPTIDE--D-ALANYL-D-ALANINE LIGASE"/>
    <property type="match status" value="1"/>
</dbReference>
<feature type="non-terminal residue" evidence="6">
    <location>
        <position position="207"/>
    </location>
</feature>
<evidence type="ECO:0000313" key="6">
    <source>
        <dbReference type="EMBL" id="SVE45624.1"/>
    </source>
</evidence>
<dbReference type="EMBL" id="UINC01218555">
    <property type="protein sequence ID" value="SVE45624.1"/>
    <property type="molecule type" value="Genomic_DNA"/>
</dbReference>
<dbReference type="GO" id="GO:0005524">
    <property type="term" value="F:ATP binding"/>
    <property type="evidence" value="ECO:0007669"/>
    <property type="project" value="UniProtKB-KW"/>
</dbReference>
<protein>
    <recommendedName>
        <fullName evidence="7">Mur ligase central domain-containing protein</fullName>
    </recommendedName>
</protein>
<gene>
    <name evidence="6" type="ORF">METZ01_LOCUS498478</name>
</gene>
<dbReference type="PANTHER" id="PTHR43024:SF1">
    <property type="entry name" value="UDP-N-ACETYLMURAMOYL-TRIPEPTIDE--D-ALANYL-D-ALANINE LIGASE"/>
    <property type="match status" value="1"/>
</dbReference>
<keyword evidence="1" id="KW-0436">Ligase</keyword>
<dbReference type="InterPro" id="IPR051046">
    <property type="entry name" value="MurCDEF_CellWall_CoF430Synth"/>
</dbReference>
<name>A0A383DMS7_9ZZZZ</name>
<evidence type="ECO:0008006" key="7">
    <source>
        <dbReference type="Google" id="ProtNLM"/>
    </source>
</evidence>
<evidence type="ECO:0000256" key="3">
    <source>
        <dbReference type="ARBA" id="ARBA00022840"/>
    </source>
</evidence>
<keyword evidence="3" id="KW-0067">ATP-binding</keyword>
<feature type="domain" description="Mur ligase central" evidence="5">
    <location>
        <begin position="106"/>
        <end position="203"/>
    </location>
</feature>
<dbReference type="InterPro" id="IPR035911">
    <property type="entry name" value="MurE/MurF_N"/>
</dbReference>